<dbReference type="InterPro" id="IPR050065">
    <property type="entry name" value="GlmU-like"/>
</dbReference>
<dbReference type="EMBL" id="JAQGEF010000005">
    <property type="protein sequence ID" value="MDA3614320.1"/>
    <property type="molecule type" value="Genomic_DNA"/>
</dbReference>
<dbReference type="PANTHER" id="PTHR43584:SF9">
    <property type="entry name" value="TRANSFERASE HEXAPEPTIDE REPEAT CONTAINING PROTEIN"/>
    <property type="match status" value="1"/>
</dbReference>
<dbReference type="RefSeq" id="WP_407030648.1">
    <property type="nucleotide sequence ID" value="NZ_JAQGEF010000005.1"/>
</dbReference>
<keyword evidence="4" id="KW-1185">Reference proteome</keyword>
<keyword evidence="2" id="KW-0012">Acyltransferase</keyword>
<reference evidence="3 4" key="1">
    <citation type="submission" date="2022-12" db="EMBL/GenBank/DDBJ databases">
        <title>Chitinophagaceae gen. sp. nov., a new member of the family Chitinophagaceae, isolated from soil in a chemical factory.</title>
        <authorList>
            <person name="Ke Z."/>
        </authorList>
    </citation>
    <scope>NUCLEOTIDE SEQUENCE [LARGE SCALE GENOMIC DNA]</scope>
    <source>
        <strain evidence="3 4">LY-5</strain>
    </source>
</reference>
<accession>A0ABT4UHJ5</accession>
<gene>
    <name evidence="3" type="ORF">O3P16_05840</name>
</gene>
<organism evidence="3 4">
    <name type="scientific">Polluticaenibacter yanchengensis</name>
    <dbReference type="NCBI Taxonomy" id="3014562"/>
    <lineage>
        <taxon>Bacteria</taxon>
        <taxon>Pseudomonadati</taxon>
        <taxon>Bacteroidota</taxon>
        <taxon>Chitinophagia</taxon>
        <taxon>Chitinophagales</taxon>
        <taxon>Chitinophagaceae</taxon>
        <taxon>Polluticaenibacter</taxon>
    </lineage>
</organism>
<comment type="caution">
    <text evidence="3">The sequence shown here is derived from an EMBL/GenBank/DDBJ whole genome shotgun (WGS) entry which is preliminary data.</text>
</comment>
<dbReference type="NCBIfam" id="TIGR03991">
    <property type="entry name" value="alt_bact_glmU"/>
    <property type="match status" value="1"/>
</dbReference>
<dbReference type="Proteomes" id="UP001210231">
    <property type="component" value="Unassembled WGS sequence"/>
</dbReference>
<evidence type="ECO:0000313" key="3">
    <source>
        <dbReference type="EMBL" id="MDA3614320.1"/>
    </source>
</evidence>
<dbReference type="Gene3D" id="2.160.10.10">
    <property type="entry name" value="Hexapeptide repeat proteins"/>
    <property type="match status" value="1"/>
</dbReference>
<evidence type="ECO:0000256" key="2">
    <source>
        <dbReference type="ARBA" id="ARBA00023315"/>
    </source>
</evidence>
<dbReference type="PANTHER" id="PTHR43584">
    <property type="entry name" value="NUCLEOTIDYL TRANSFERASE"/>
    <property type="match status" value="1"/>
</dbReference>
<dbReference type="InterPro" id="IPR011004">
    <property type="entry name" value="Trimer_LpxA-like_sf"/>
</dbReference>
<dbReference type="Pfam" id="PF13562">
    <property type="entry name" value="NTP_transf_4"/>
    <property type="match status" value="1"/>
</dbReference>
<name>A0ABT4UHJ5_9BACT</name>
<dbReference type="InterPro" id="IPR023917">
    <property type="entry name" value="Bifunctiontional_GlmU_bac-type"/>
</dbReference>
<sequence>MLNRTIVLFDTPHNRAKGYPFTLLRPLPDLLSGMFTLKQWWEVLAETEVYCLSENYLGLPAIPDNSNGFLCINSEILPDKDLLDKVFELPAGSVLENADGIAAFATNNIPQYNQFPIWPTETVLYEHPLVRIYHVFDLVKQNADIIVQQVALTGREPVSHIDGIQNIVLGNGLYTGSDIDVNACVFNTTTGPIVIGNNVTIMEGCMLRGPLVILDHTVVKMGSKIYGGTSIGKNCLVGGEIKNTVFIGNSNKAHDGYLGDSYIGEWCNMGAGTTNSNVKNTASTVKLWYETTKSFEGVGNKVGLMMGDHSCSAINTTFNTGTVLGIFCNVFGAGYPNKHVESFNWGGFEKYVLTDALNHASKWMAFKNVSMDETYKRKIEFVYNK</sequence>
<evidence type="ECO:0000256" key="1">
    <source>
        <dbReference type="ARBA" id="ARBA00022679"/>
    </source>
</evidence>
<keyword evidence="1 3" id="KW-0808">Transferase</keyword>
<proteinExistence type="predicted"/>
<evidence type="ECO:0000313" key="4">
    <source>
        <dbReference type="Proteomes" id="UP001210231"/>
    </source>
</evidence>
<dbReference type="SUPFAM" id="SSF51161">
    <property type="entry name" value="Trimeric LpxA-like enzymes"/>
    <property type="match status" value="1"/>
</dbReference>
<dbReference type="GO" id="GO:0016740">
    <property type="term" value="F:transferase activity"/>
    <property type="evidence" value="ECO:0007669"/>
    <property type="project" value="UniProtKB-KW"/>
</dbReference>
<protein>
    <submittedName>
        <fullName evidence="3">Sugar nucleotidyl transferase</fullName>
    </submittedName>
</protein>